<dbReference type="Proteomes" id="UP000596742">
    <property type="component" value="Unassembled WGS sequence"/>
</dbReference>
<accession>A0A8B6HUS8</accession>
<dbReference type="Gene3D" id="1.10.533.10">
    <property type="entry name" value="Death Domain, Fas"/>
    <property type="match status" value="2"/>
</dbReference>
<dbReference type="InterPro" id="IPR011029">
    <property type="entry name" value="DEATH-like_dom_sf"/>
</dbReference>
<name>A0A8B6HUS8_MYTGA</name>
<dbReference type="CDD" id="cd01670">
    <property type="entry name" value="Death"/>
    <property type="match status" value="1"/>
</dbReference>
<proteinExistence type="predicted"/>
<reference evidence="2" key="1">
    <citation type="submission" date="2018-11" db="EMBL/GenBank/DDBJ databases">
        <authorList>
            <person name="Alioto T."/>
            <person name="Alioto T."/>
        </authorList>
    </citation>
    <scope>NUCLEOTIDE SEQUENCE</scope>
</reference>
<dbReference type="InterPro" id="IPR000488">
    <property type="entry name" value="Death_dom"/>
</dbReference>
<dbReference type="EMBL" id="UYJE01010551">
    <property type="protein sequence ID" value="VDI84255.1"/>
    <property type="molecule type" value="Genomic_DNA"/>
</dbReference>
<sequence length="208" mass="24117">MICLGIDTTELKTVPSNKHLVRLASIFEISAFREFIVRLGLDVQEYSNIQNQYESNGVQSIMFMALDRWMKDIRAKLKQPCFKHIRDAMLEVNMNHHFLCQVFREDTSLNDVSERRLQMLIEDDVLADLPKYIGNCVIHLGIELGLTVEEIEVAMFNNPKDMYSQLAFVLHMWKTQSKRPTIFALMKALQHVKSGGLSYLCKQYNISI</sequence>
<evidence type="ECO:0000313" key="2">
    <source>
        <dbReference type="EMBL" id="VDI84255.1"/>
    </source>
</evidence>
<feature type="domain" description="Death" evidence="1">
    <location>
        <begin position="140"/>
        <end position="193"/>
    </location>
</feature>
<evidence type="ECO:0000313" key="3">
    <source>
        <dbReference type="Proteomes" id="UP000596742"/>
    </source>
</evidence>
<organism evidence="2 3">
    <name type="scientific">Mytilus galloprovincialis</name>
    <name type="common">Mediterranean mussel</name>
    <dbReference type="NCBI Taxonomy" id="29158"/>
    <lineage>
        <taxon>Eukaryota</taxon>
        <taxon>Metazoa</taxon>
        <taxon>Spiralia</taxon>
        <taxon>Lophotrochozoa</taxon>
        <taxon>Mollusca</taxon>
        <taxon>Bivalvia</taxon>
        <taxon>Autobranchia</taxon>
        <taxon>Pteriomorphia</taxon>
        <taxon>Mytilida</taxon>
        <taxon>Mytiloidea</taxon>
        <taxon>Mytilidae</taxon>
        <taxon>Mytilinae</taxon>
        <taxon>Mytilus</taxon>
    </lineage>
</organism>
<dbReference type="AlphaFoldDB" id="A0A8B6HUS8"/>
<dbReference type="GO" id="GO:0007165">
    <property type="term" value="P:signal transduction"/>
    <property type="evidence" value="ECO:0007669"/>
    <property type="project" value="InterPro"/>
</dbReference>
<dbReference type="PROSITE" id="PS50017">
    <property type="entry name" value="DEATH_DOMAIN"/>
    <property type="match status" value="1"/>
</dbReference>
<dbReference type="OrthoDB" id="6066675at2759"/>
<dbReference type="SUPFAM" id="SSF47986">
    <property type="entry name" value="DEATH domain"/>
    <property type="match status" value="1"/>
</dbReference>
<protein>
    <recommendedName>
        <fullName evidence="1">Death domain-containing protein</fullName>
    </recommendedName>
</protein>
<gene>
    <name evidence="2" type="ORF">MGAL_10B067145</name>
</gene>
<comment type="caution">
    <text evidence="2">The sequence shown here is derived from an EMBL/GenBank/DDBJ whole genome shotgun (WGS) entry which is preliminary data.</text>
</comment>
<keyword evidence="3" id="KW-1185">Reference proteome</keyword>
<evidence type="ECO:0000259" key="1">
    <source>
        <dbReference type="PROSITE" id="PS50017"/>
    </source>
</evidence>